<evidence type="ECO:0000313" key="3">
    <source>
        <dbReference type="EMBL" id="AXI04496.1"/>
    </source>
</evidence>
<keyword evidence="1" id="KW-0479">Metal-binding</keyword>
<dbReference type="Proteomes" id="UP000253940">
    <property type="component" value="Chromosome"/>
</dbReference>
<reference evidence="3 4" key="1">
    <citation type="submission" date="2018-07" db="EMBL/GenBank/DDBJ databases">
        <title>Genome sequencing of Moraxellaceae gen. HYN0046.</title>
        <authorList>
            <person name="Kim M."/>
            <person name="Yi H."/>
        </authorList>
    </citation>
    <scope>NUCLEOTIDE SEQUENCE [LARGE SCALE GENOMIC DNA]</scope>
    <source>
        <strain evidence="3 4">HYN0046</strain>
    </source>
</reference>
<dbReference type="InterPro" id="IPR011051">
    <property type="entry name" value="RmlC_Cupin_sf"/>
</dbReference>
<keyword evidence="4" id="KW-1185">Reference proteome</keyword>
<dbReference type="PANTHER" id="PTHR35848:SF9">
    <property type="entry name" value="SLL1358 PROTEIN"/>
    <property type="match status" value="1"/>
</dbReference>
<dbReference type="RefSeq" id="WP_114900560.1">
    <property type="nucleotide sequence ID" value="NZ_CP031222.1"/>
</dbReference>
<protein>
    <submittedName>
        <fullName evidence="3">Cupin domain-containing protein</fullName>
    </submittedName>
</protein>
<gene>
    <name evidence="3" type="ORF">HYN46_03145</name>
</gene>
<organism evidence="3 4">
    <name type="scientific">Aquirhabdus parva</name>
    <dbReference type="NCBI Taxonomy" id="2283318"/>
    <lineage>
        <taxon>Bacteria</taxon>
        <taxon>Pseudomonadati</taxon>
        <taxon>Pseudomonadota</taxon>
        <taxon>Gammaproteobacteria</taxon>
        <taxon>Moraxellales</taxon>
        <taxon>Moraxellaceae</taxon>
        <taxon>Aquirhabdus</taxon>
    </lineage>
</organism>
<dbReference type="InterPro" id="IPR013096">
    <property type="entry name" value="Cupin_2"/>
</dbReference>
<dbReference type="GO" id="GO:0046872">
    <property type="term" value="F:metal ion binding"/>
    <property type="evidence" value="ECO:0007669"/>
    <property type="project" value="UniProtKB-KW"/>
</dbReference>
<name>A0A345PB37_9GAMM</name>
<proteinExistence type="predicted"/>
<dbReference type="Pfam" id="PF07883">
    <property type="entry name" value="Cupin_2"/>
    <property type="match status" value="1"/>
</dbReference>
<dbReference type="SUPFAM" id="SSF51182">
    <property type="entry name" value="RmlC-like cupins"/>
    <property type="match status" value="1"/>
</dbReference>
<dbReference type="CDD" id="cd02224">
    <property type="entry name" value="cupin_SPO2919-like"/>
    <property type="match status" value="1"/>
</dbReference>
<dbReference type="InterPro" id="IPR014710">
    <property type="entry name" value="RmlC-like_jellyroll"/>
</dbReference>
<feature type="domain" description="Cupin type-2" evidence="2">
    <location>
        <begin position="53"/>
        <end position="124"/>
    </location>
</feature>
<dbReference type="EMBL" id="CP031222">
    <property type="protein sequence ID" value="AXI04496.1"/>
    <property type="molecule type" value="Genomic_DNA"/>
</dbReference>
<evidence type="ECO:0000259" key="2">
    <source>
        <dbReference type="Pfam" id="PF07883"/>
    </source>
</evidence>
<dbReference type="Gene3D" id="2.60.120.10">
    <property type="entry name" value="Jelly Rolls"/>
    <property type="match status" value="1"/>
</dbReference>
<dbReference type="OrthoDB" id="116921at2"/>
<dbReference type="PANTHER" id="PTHR35848">
    <property type="entry name" value="OXALATE-BINDING PROTEIN"/>
    <property type="match status" value="1"/>
</dbReference>
<accession>A0A345PB37</accession>
<dbReference type="InterPro" id="IPR051610">
    <property type="entry name" value="GPI/OXD"/>
</dbReference>
<sequence length="164" mass="18673">MADRNSSINAEGIFEPFSTDEAPWEEFSHGQRFASRFKRLDKFGGGAHVGVCLEELEPGKQSGPAHYHMLEEEHLYILEGSLTLRLGDKTFELSKEDYVCFPAGQKAGHTLINHSDKTCRYLIIGEKNPHEVTLYTDSGRIQVRLVQEGYDQSQTMEYWEGEDN</sequence>
<dbReference type="KEGG" id="mbah:HYN46_03145"/>
<dbReference type="AlphaFoldDB" id="A0A345PB37"/>
<evidence type="ECO:0000313" key="4">
    <source>
        <dbReference type="Proteomes" id="UP000253940"/>
    </source>
</evidence>
<evidence type="ECO:0000256" key="1">
    <source>
        <dbReference type="ARBA" id="ARBA00022723"/>
    </source>
</evidence>